<evidence type="ECO:0000313" key="2">
    <source>
        <dbReference type="EMBL" id="KII66603.1"/>
    </source>
</evidence>
<dbReference type="Gene3D" id="1.20.140.150">
    <property type="match status" value="1"/>
</dbReference>
<dbReference type="EMBL" id="JWZT01003505">
    <property type="protein sequence ID" value="KII66603.1"/>
    <property type="molecule type" value="Genomic_DNA"/>
</dbReference>
<organism evidence="2 3">
    <name type="scientific">Thelohanellus kitauei</name>
    <name type="common">Myxosporean</name>
    <dbReference type="NCBI Taxonomy" id="669202"/>
    <lineage>
        <taxon>Eukaryota</taxon>
        <taxon>Metazoa</taxon>
        <taxon>Cnidaria</taxon>
        <taxon>Myxozoa</taxon>
        <taxon>Myxosporea</taxon>
        <taxon>Bivalvulida</taxon>
        <taxon>Platysporina</taxon>
        <taxon>Myxobolidae</taxon>
        <taxon>Thelohanellus</taxon>
    </lineage>
</organism>
<evidence type="ECO:0000256" key="1">
    <source>
        <dbReference type="SAM" id="Phobius"/>
    </source>
</evidence>
<keyword evidence="1" id="KW-0812">Transmembrane</keyword>
<feature type="transmembrane region" description="Helical" evidence="1">
    <location>
        <begin position="133"/>
        <end position="153"/>
    </location>
</feature>
<reference evidence="2 3" key="1">
    <citation type="journal article" date="2014" name="Genome Biol. Evol.">
        <title>The genome of the myxosporean Thelohanellus kitauei shows adaptations to nutrient acquisition within its fish host.</title>
        <authorList>
            <person name="Yang Y."/>
            <person name="Xiong J."/>
            <person name="Zhou Z."/>
            <person name="Huo F."/>
            <person name="Miao W."/>
            <person name="Ran C."/>
            <person name="Liu Y."/>
            <person name="Zhang J."/>
            <person name="Feng J."/>
            <person name="Wang M."/>
            <person name="Wang M."/>
            <person name="Wang L."/>
            <person name="Yao B."/>
        </authorList>
    </citation>
    <scope>NUCLEOTIDE SEQUENCE [LARGE SCALE GENOMIC DNA]</scope>
    <source>
        <strain evidence="2">Wuqing</strain>
    </source>
</reference>
<keyword evidence="1" id="KW-0472">Membrane</keyword>
<sequence length="233" mass="26347">MPLVEIDEPYQDGDGIDVTQYKVTKLQDFFLRIPTAQICVIFALFFGLLSLHSESWMTGRDEDRYIYSGLFFGCSKSPPDFTCAKFIFDGSSHKSSNSLNIGIFVTRLLVCLALISLMVGFCASFFLFATTRYVCVIMTFYIFSGLLFLIGSMDYMASVLLKRFMIGYGCLSALIAGVYCFASAGMLYMESNIEPYVLHFFRKWVADVVNYATRVSTPKPKIYRGTNEVVEFV</sequence>
<protein>
    <submittedName>
        <fullName evidence="2">Uncharacterized protein</fullName>
    </submittedName>
</protein>
<dbReference type="Proteomes" id="UP000031668">
    <property type="component" value="Unassembled WGS sequence"/>
</dbReference>
<comment type="caution">
    <text evidence="2">The sequence shown here is derived from an EMBL/GenBank/DDBJ whole genome shotgun (WGS) entry which is preliminary data.</text>
</comment>
<keyword evidence="3" id="KW-1185">Reference proteome</keyword>
<proteinExistence type="predicted"/>
<feature type="transmembrane region" description="Helical" evidence="1">
    <location>
        <begin position="165"/>
        <end position="189"/>
    </location>
</feature>
<name>A0A0C2JBR5_THEKT</name>
<accession>A0A0C2JBR5</accession>
<dbReference type="AlphaFoldDB" id="A0A0C2JBR5"/>
<feature type="transmembrane region" description="Helical" evidence="1">
    <location>
        <begin position="101"/>
        <end position="126"/>
    </location>
</feature>
<feature type="transmembrane region" description="Helical" evidence="1">
    <location>
        <begin position="29"/>
        <end position="51"/>
    </location>
</feature>
<evidence type="ECO:0000313" key="3">
    <source>
        <dbReference type="Proteomes" id="UP000031668"/>
    </source>
</evidence>
<gene>
    <name evidence="2" type="ORF">RF11_13764</name>
</gene>
<keyword evidence="1" id="KW-1133">Transmembrane helix</keyword>